<evidence type="ECO:0000313" key="3">
    <source>
        <dbReference type="EMBL" id="SDG66426.1"/>
    </source>
</evidence>
<dbReference type="STRING" id="83767.SAMN05660652_00396"/>
<protein>
    <submittedName>
        <fullName evidence="3">Uncharacterized protein</fullName>
    </submittedName>
</protein>
<gene>
    <name evidence="3" type="ORF">SAMN05660652_00396</name>
</gene>
<organism evidence="3 4">
    <name type="scientific">Propionivibrio dicarboxylicus</name>
    <dbReference type="NCBI Taxonomy" id="83767"/>
    <lineage>
        <taxon>Bacteria</taxon>
        <taxon>Pseudomonadati</taxon>
        <taxon>Pseudomonadota</taxon>
        <taxon>Betaproteobacteria</taxon>
        <taxon>Rhodocyclales</taxon>
        <taxon>Rhodocyclaceae</taxon>
        <taxon>Propionivibrio</taxon>
    </lineage>
</organism>
<dbReference type="Proteomes" id="UP000198607">
    <property type="component" value="Unassembled WGS sequence"/>
</dbReference>
<feature type="signal peptide" evidence="2">
    <location>
        <begin position="1"/>
        <end position="19"/>
    </location>
</feature>
<feature type="chain" id="PRO_5011597485" evidence="2">
    <location>
        <begin position="20"/>
        <end position="161"/>
    </location>
</feature>
<evidence type="ECO:0000313" key="4">
    <source>
        <dbReference type="Proteomes" id="UP000198607"/>
    </source>
</evidence>
<dbReference type="AlphaFoldDB" id="A0A1G7W379"/>
<proteinExistence type="predicted"/>
<feature type="region of interest" description="Disordered" evidence="1">
    <location>
        <begin position="27"/>
        <end position="48"/>
    </location>
</feature>
<sequence length="161" mass="16855">MTLRTVAISAALLMSLAQAGEIIIQPSGTQTRTEKEASRSAASARNRVDGKKAPVVIEDGFVDSGSQAQRLGQDAQEYLRSGGAPPSDEKTTIILRNAPQSDADKSRQRAAAYVPGNNAANNRACGDVSITVGAIGDKTVVDRNTSVNERGNSAVNVNCKK</sequence>
<keyword evidence="2" id="KW-0732">Signal</keyword>
<evidence type="ECO:0000256" key="2">
    <source>
        <dbReference type="SAM" id="SignalP"/>
    </source>
</evidence>
<name>A0A1G7W379_9RHOO</name>
<reference evidence="3 4" key="1">
    <citation type="submission" date="2016-10" db="EMBL/GenBank/DDBJ databases">
        <authorList>
            <person name="de Groot N.N."/>
        </authorList>
    </citation>
    <scope>NUCLEOTIDE SEQUENCE [LARGE SCALE GENOMIC DNA]</scope>
    <source>
        <strain evidence="3 4">DSM 5885</strain>
    </source>
</reference>
<evidence type="ECO:0000256" key="1">
    <source>
        <dbReference type="SAM" id="MobiDB-lite"/>
    </source>
</evidence>
<accession>A0A1G7W379</accession>
<feature type="region of interest" description="Disordered" evidence="1">
    <location>
        <begin position="79"/>
        <end position="107"/>
    </location>
</feature>
<keyword evidence="4" id="KW-1185">Reference proteome</keyword>
<dbReference type="EMBL" id="FNCY01000001">
    <property type="protein sequence ID" value="SDG66426.1"/>
    <property type="molecule type" value="Genomic_DNA"/>
</dbReference>